<name>A0A497YSB2_9RHOB</name>
<gene>
    <name evidence="1" type="ORF">CLV75_3981</name>
</gene>
<evidence type="ECO:0000313" key="2">
    <source>
        <dbReference type="Proteomes" id="UP000271700"/>
    </source>
</evidence>
<keyword evidence="2" id="KW-1185">Reference proteome</keyword>
<dbReference type="AlphaFoldDB" id="A0A497YSB2"/>
<reference evidence="1 2" key="1">
    <citation type="submission" date="2018-10" db="EMBL/GenBank/DDBJ databases">
        <title>Genomic Encyclopedia of Archaeal and Bacterial Type Strains, Phase II (KMG-II): from individual species to whole genera.</title>
        <authorList>
            <person name="Goeker M."/>
        </authorList>
    </citation>
    <scope>NUCLEOTIDE SEQUENCE [LARGE SCALE GENOMIC DNA]</scope>
    <source>
        <strain evidence="1 2">DSM 29317</strain>
    </source>
</reference>
<dbReference type="EMBL" id="RCCT01000008">
    <property type="protein sequence ID" value="RLJ98860.1"/>
    <property type="molecule type" value="Genomic_DNA"/>
</dbReference>
<comment type="caution">
    <text evidence="1">The sequence shown here is derived from an EMBL/GenBank/DDBJ whole genome shotgun (WGS) entry which is preliminary data.</text>
</comment>
<evidence type="ECO:0000313" key="1">
    <source>
        <dbReference type="EMBL" id="RLJ98860.1"/>
    </source>
</evidence>
<accession>A0A497YSB2</accession>
<protein>
    <submittedName>
        <fullName evidence="1">Uncharacterized protein</fullName>
    </submittedName>
</protein>
<organism evidence="1 2">
    <name type="scientific">Ruegeria conchae</name>
    <dbReference type="NCBI Taxonomy" id="981384"/>
    <lineage>
        <taxon>Bacteria</taxon>
        <taxon>Pseudomonadati</taxon>
        <taxon>Pseudomonadota</taxon>
        <taxon>Alphaproteobacteria</taxon>
        <taxon>Rhodobacterales</taxon>
        <taxon>Roseobacteraceae</taxon>
        <taxon>Ruegeria</taxon>
    </lineage>
</organism>
<dbReference type="Proteomes" id="UP000271700">
    <property type="component" value="Unassembled WGS sequence"/>
</dbReference>
<proteinExistence type="predicted"/>
<sequence length="61" mass="6499">MLSFALEYVSNSPGEHRSGPLNDCFSDRPNFMLNSGVFPPIGRLGAFAAVTVKPKGKSTQG</sequence>